<dbReference type="AlphaFoldDB" id="A0A1I3NNW6"/>
<dbReference type="Proteomes" id="UP000242560">
    <property type="component" value="Unassembled WGS sequence"/>
</dbReference>
<accession>A0A1I3NNW6</accession>
<reference evidence="3" key="1">
    <citation type="submission" date="2016-10" db="EMBL/GenBank/DDBJ databases">
        <authorList>
            <person name="Varghese N."/>
            <person name="Submissions S."/>
        </authorList>
    </citation>
    <scope>NUCLEOTIDE SEQUENCE [LARGE SCALE GENOMIC DNA]</scope>
    <source>
        <strain evidence="3">DSM 22251</strain>
    </source>
</reference>
<feature type="domain" description="Abortive infection protein-like C-terminal" evidence="1">
    <location>
        <begin position="172"/>
        <end position="245"/>
    </location>
</feature>
<keyword evidence="3" id="KW-1185">Reference proteome</keyword>
<dbReference type="InterPro" id="IPR026001">
    <property type="entry name" value="Abi-like_C"/>
</dbReference>
<evidence type="ECO:0000313" key="3">
    <source>
        <dbReference type="Proteomes" id="UP000242560"/>
    </source>
</evidence>
<proteinExistence type="predicted"/>
<dbReference type="RefSeq" id="WP_089820330.1">
    <property type="nucleotide sequence ID" value="NZ_FORQ01000004.1"/>
</dbReference>
<evidence type="ECO:0000259" key="1">
    <source>
        <dbReference type="Pfam" id="PF14355"/>
    </source>
</evidence>
<protein>
    <submittedName>
        <fullName evidence="2">Abortive infection C-terminus</fullName>
    </submittedName>
</protein>
<name>A0A1I3NNW6_9FLAO</name>
<gene>
    <name evidence="2" type="ORF">SAMN05421638_2198</name>
</gene>
<sequence length="251" mass="28314">MLTRPEIFMITNSYIGVSGGYLGDFSYRTHEEFYPYFCDLNISPAAYDGTTRQKFLTILENSDTPTQAKILKGVIKKYPVDFFPEEVREAKQRMANEIGELIRRLESGQAVASEQLTITNETVERAIQDAKILIEKNGATSGVDRIHTALHGYLKEVCKQAGIALTDDENLTQVFKKLKANHPKLQQGGHRQGEIDQIISSFSNTLDKLNPIRNKASLSHPNEELLGEDEAMFVVNSAQTVLNYLNRKFKQ</sequence>
<evidence type="ECO:0000313" key="2">
    <source>
        <dbReference type="EMBL" id="SFJ10955.1"/>
    </source>
</evidence>
<dbReference type="EMBL" id="FORQ01000004">
    <property type="protein sequence ID" value="SFJ10955.1"/>
    <property type="molecule type" value="Genomic_DNA"/>
</dbReference>
<organism evidence="2 3">
    <name type="scientific">Kaistella treverensis</name>
    <dbReference type="NCBI Taxonomy" id="631455"/>
    <lineage>
        <taxon>Bacteria</taxon>
        <taxon>Pseudomonadati</taxon>
        <taxon>Bacteroidota</taxon>
        <taxon>Flavobacteriia</taxon>
        <taxon>Flavobacteriales</taxon>
        <taxon>Weeksellaceae</taxon>
        <taxon>Chryseobacterium group</taxon>
        <taxon>Kaistella</taxon>
    </lineage>
</organism>
<dbReference type="Pfam" id="PF14355">
    <property type="entry name" value="Abi_C"/>
    <property type="match status" value="1"/>
</dbReference>